<evidence type="ECO:0000313" key="3">
    <source>
        <dbReference type="Proteomes" id="UP000232587"/>
    </source>
</evidence>
<evidence type="ECO:0000313" key="2">
    <source>
        <dbReference type="EMBL" id="PKB19277.1"/>
    </source>
</evidence>
<organism evidence="2 3">
    <name type="scientific">Novosphingobium kunmingense</name>
    <dbReference type="NCBI Taxonomy" id="1211806"/>
    <lineage>
        <taxon>Bacteria</taxon>
        <taxon>Pseudomonadati</taxon>
        <taxon>Pseudomonadota</taxon>
        <taxon>Alphaproteobacteria</taxon>
        <taxon>Sphingomonadales</taxon>
        <taxon>Sphingomonadaceae</taxon>
        <taxon>Novosphingobium</taxon>
    </lineage>
</organism>
<dbReference type="EMBL" id="PHUF01000003">
    <property type="protein sequence ID" value="PKB19277.1"/>
    <property type="molecule type" value="Genomic_DNA"/>
</dbReference>
<proteinExistence type="predicted"/>
<feature type="transmembrane region" description="Helical" evidence="1">
    <location>
        <begin position="53"/>
        <end position="73"/>
    </location>
</feature>
<feature type="transmembrane region" description="Helical" evidence="1">
    <location>
        <begin position="124"/>
        <end position="145"/>
    </location>
</feature>
<reference evidence="2 3" key="1">
    <citation type="submission" date="2017-11" db="EMBL/GenBank/DDBJ databases">
        <title>Genomic Encyclopedia of Type Strains, Phase III (KMG-III): the genomes of soil and plant-associated and newly described type strains.</title>
        <authorList>
            <person name="Whitman W."/>
        </authorList>
    </citation>
    <scope>NUCLEOTIDE SEQUENCE [LARGE SCALE GENOMIC DNA]</scope>
    <source>
        <strain evidence="2 3">CGMCC 1.12274</strain>
    </source>
</reference>
<comment type="caution">
    <text evidence="2">The sequence shown here is derived from an EMBL/GenBank/DDBJ whole genome shotgun (WGS) entry which is preliminary data.</text>
</comment>
<keyword evidence="1" id="KW-0812">Transmembrane</keyword>
<keyword evidence="1" id="KW-0472">Membrane</keyword>
<evidence type="ECO:0000256" key="1">
    <source>
        <dbReference type="SAM" id="Phobius"/>
    </source>
</evidence>
<keyword evidence="1" id="KW-1133">Transmembrane helix</keyword>
<feature type="transmembrane region" description="Helical" evidence="1">
    <location>
        <begin position="27"/>
        <end position="47"/>
    </location>
</feature>
<dbReference type="InterPro" id="IPR009781">
    <property type="entry name" value="DUF1345"/>
</dbReference>
<name>A0A2N0HK10_9SPHN</name>
<dbReference type="OrthoDB" id="64737at2"/>
<feature type="transmembrane region" description="Helical" evidence="1">
    <location>
        <begin position="205"/>
        <end position="227"/>
    </location>
</feature>
<gene>
    <name evidence="2" type="ORF">B0I00_1508</name>
</gene>
<dbReference type="Pfam" id="PF07077">
    <property type="entry name" value="DUF1345"/>
    <property type="match status" value="1"/>
</dbReference>
<sequence length="232" mass="24522">MSARGKVSKTANTAAPTIGNRLAPPRFLVFLALAPALYLTLQATGWASDWRDALAVAFDGAALVFLGSLWPVLRDAEPDSIRRHAADNDANRPLVLLITALVTLAVMAAITGELKAAKGGDLLAMAKLVGTLALIWAFANLVYAVHYAHVFYSRDAASGGDVGGLDFPGSKAPGYWDFAYFAMTLGMTFQTSDVTVTSSRLRRVVLFHTVVAFVFNIGVIAFTINALGGGSS</sequence>
<dbReference type="AlphaFoldDB" id="A0A2N0HK10"/>
<accession>A0A2N0HK10</accession>
<protein>
    <submittedName>
        <fullName evidence="2">Putative membrane protein</fullName>
    </submittedName>
</protein>
<dbReference type="RefSeq" id="WP_100866768.1">
    <property type="nucleotide sequence ID" value="NZ_PHUF01000003.1"/>
</dbReference>
<feature type="transmembrane region" description="Helical" evidence="1">
    <location>
        <begin position="94"/>
        <end position="112"/>
    </location>
</feature>
<dbReference type="Proteomes" id="UP000232587">
    <property type="component" value="Unassembled WGS sequence"/>
</dbReference>
<keyword evidence="3" id="KW-1185">Reference proteome</keyword>